<dbReference type="PROSITE" id="PS50102">
    <property type="entry name" value="RRM"/>
    <property type="match status" value="1"/>
</dbReference>
<proteinExistence type="predicted"/>
<dbReference type="OMA" id="ACAIRCT"/>
<dbReference type="Gene3D" id="3.30.70.330">
    <property type="match status" value="1"/>
</dbReference>
<dbReference type="SUPFAM" id="SSF54928">
    <property type="entry name" value="RNA-binding domain, RBD"/>
    <property type="match status" value="1"/>
</dbReference>
<feature type="region of interest" description="Disordered" evidence="3">
    <location>
        <begin position="184"/>
        <end position="203"/>
    </location>
</feature>
<dbReference type="OrthoDB" id="4034296at2759"/>
<name>A0A1G4M733_LACFM</name>
<feature type="region of interest" description="Disordered" evidence="3">
    <location>
        <begin position="337"/>
        <end position="360"/>
    </location>
</feature>
<dbReference type="GO" id="GO:0003723">
    <property type="term" value="F:RNA binding"/>
    <property type="evidence" value="ECO:0007669"/>
    <property type="project" value="UniProtKB-UniRule"/>
</dbReference>
<evidence type="ECO:0000313" key="5">
    <source>
        <dbReference type="EMBL" id="SCV99647.1"/>
    </source>
</evidence>
<gene>
    <name evidence="5" type="ORF">LAFE_0A07800G</name>
</gene>
<feature type="coiled-coil region" evidence="2">
    <location>
        <begin position="241"/>
        <end position="268"/>
    </location>
</feature>
<evidence type="ECO:0000256" key="2">
    <source>
        <dbReference type="SAM" id="Coils"/>
    </source>
</evidence>
<keyword evidence="1" id="KW-0694">RNA-binding</keyword>
<accession>A0A1G4M733</accession>
<reference evidence="5 6" key="1">
    <citation type="submission" date="2016-03" db="EMBL/GenBank/DDBJ databases">
        <authorList>
            <person name="Devillers H."/>
        </authorList>
    </citation>
    <scope>NUCLEOTIDE SEQUENCE [LARGE SCALE GENOMIC DNA]</scope>
    <source>
        <strain evidence="5">CBS 6772</strain>
    </source>
</reference>
<evidence type="ECO:0000313" key="6">
    <source>
        <dbReference type="Proteomes" id="UP000190831"/>
    </source>
</evidence>
<dbReference type="AlphaFoldDB" id="A0A1G4M733"/>
<dbReference type="InterPro" id="IPR000504">
    <property type="entry name" value="RRM_dom"/>
</dbReference>
<evidence type="ECO:0000256" key="3">
    <source>
        <dbReference type="SAM" id="MobiDB-lite"/>
    </source>
</evidence>
<dbReference type="EMBL" id="LT598487">
    <property type="protein sequence ID" value="SCV99647.1"/>
    <property type="molecule type" value="Genomic_DNA"/>
</dbReference>
<keyword evidence="2" id="KW-0175">Coiled coil</keyword>
<feature type="domain" description="RRM" evidence="4">
    <location>
        <begin position="93"/>
        <end position="165"/>
    </location>
</feature>
<dbReference type="InterPro" id="IPR012677">
    <property type="entry name" value="Nucleotide-bd_a/b_plait_sf"/>
</dbReference>
<protein>
    <submittedName>
        <fullName evidence="5">LAFE_0A07800g1_1</fullName>
    </submittedName>
</protein>
<sequence>MVLCLSENEKESLETWLDEHASGLKSPDVSLFKEYVIELLTSASDDHWFTDPNSFRKALVEHLAGLVENVHEFTNQLYDALKCKTYLTQQQTPFVLVMNVPLSKLHREEIRSNFEPFGAIQSCKVDLERRTLLIEYNNPSCAIRCTKTATTFFGNRFVKVELLEKPSQFEGTVLQLYGDSDSDQASLAGSSGSGVPGAQPSEVSVTPNVNPNILDPAGSLEIKSKFSKRVEEVQTLQQSLFEERQRKNKRYQEQLNDLLNSKERLLHVHQAMLEELATKIEQLSPEDDTLHAYAKEFADIVDSMSRLDIMPAEMVKQKIEKFALDNPSSSLMVRNARLQKMRSKRNRKASALKRRTKRKK</sequence>
<evidence type="ECO:0000256" key="1">
    <source>
        <dbReference type="PROSITE-ProRule" id="PRU00176"/>
    </source>
</evidence>
<organism evidence="5 6">
    <name type="scientific">Lachancea fermentati</name>
    <name type="common">Zygosaccharomyces fermentati</name>
    <dbReference type="NCBI Taxonomy" id="4955"/>
    <lineage>
        <taxon>Eukaryota</taxon>
        <taxon>Fungi</taxon>
        <taxon>Dikarya</taxon>
        <taxon>Ascomycota</taxon>
        <taxon>Saccharomycotina</taxon>
        <taxon>Saccharomycetes</taxon>
        <taxon>Saccharomycetales</taxon>
        <taxon>Saccharomycetaceae</taxon>
        <taxon>Lachancea</taxon>
    </lineage>
</organism>
<evidence type="ECO:0000259" key="4">
    <source>
        <dbReference type="PROSITE" id="PS50102"/>
    </source>
</evidence>
<keyword evidence="6" id="KW-1185">Reference proteome</keyword>
<dbReference type="InterPro" id="IPR035979">
    <property type="entry name" value="RBD_domain_sf"/>
</dbReference>
<dbReference type="Proteomes" id="UP000190831">
    <property type="component" value="Chromosome A"/>
</dbReference>